<organism evidence="10 11">
    <name type="scientific">Geomonas oryzisoli</name>
    <dbReference type="NCBI Taxonomy" id="2847992"/>
    <lineage>
        <taxon>Bacteria</taxon>
        <taxon>Pseudomonadati</taxon>
        <taxon>Thermodesulfobacteriota</taxon>
        <taxon>Desulfuromonadia</taxon>
        <taxon>Geobacterales</taxon>
        <taxon>Geobacteraceae</taxon>
        <taxon>Geomonas</taxon>
    </lineage>
</organism>
<protein>
    <submittedName>
        <fullName evidence="10">Lipopolysaccharide biosynthesis protein</fullName>
    </submittedName>
</protein>
<name>A0ABX8JB26_9BACT</name>
<evidence type="ECO:0000256" key="7">
    <source>
        <dbReference type="SAM" id="Phobius"/>
    </source>
</evidence>
<dbReference type="PANTHER" id="PTHR32309:SF13">
    <property type="entry name" value="FERRIC ENTEROBACTIN TRANSPORT PROTEIN FEPE"/>
    <property type="match status" value="1"/>
</dbReference>
<feature type="domain" description="Polysaccharide chain length determinant N-terminal" evidence="8">
    <location>
        <begin position="5"/>
        <end position="95"/>
    </location>
</feature>
<dbReference type="PANTHER" id="PTHR32309">
    <property type="entry name" value="TYROSINE-PROTEIN KINASE"/>
    <property type="match status" value="1"/>
</dbReference>
<dbReference type="EMBL" id="CP076723">
    <property type="protein sequence ID" value="QWV94799.1"/>
    <property type="molecule type" value="Genomic_DNA"/>
</dbReference>
<evidence type="ECO:0000259" key="8">
    <source>
        <dbReference type="Pfam" id="PF02706"/>
    </source>
</evidence>
<keyword evidence="2" id="KW-1003">Cell membrane</keyword>
<keyword evidence="4 7" id="KW-1133">Transmembrane helix</keyword>
<comment type="subcellular location">
    <subcellularLocation>
        <location evidence="1">Cell membrane</location>
        <topology evidence="1">Multi-pass membrane protein</topology>
    </subcellularLocation>
</comment>
<dbReference type="Proteomes" id="UP000683557">
    <property type="component" value="Chromosome"/>
</dbReference>
<dbReference type="RefSeq" id="WP_216801518.1">
    <property type="nucleotide sequence ID" value="NZ_CP076723.1"/>
</dbReference>
<evidence type="ECO:0000256" key="3">
    <source>
        <dbReference type="ARBA" id="ARBA00022692"/>
    </source>
</evidence>
<evidence type="ECO:0000313" key="11">
    <source>
        <dbReference type="Proteomes" id="UP000683557"/>
    </source>
</evidence>
<evidence type="ECO:0000256" key="2">
    <source>
        <dbReference type="ARBA" id="ARBA00022475"/>
    </source>
</evidence>
<dbReference type="Pfam" id="PF02706">
    <property type="entry name" value="Wzz"/>
    <property type="match status" value="1"/>
</dbReference>
<sequence>MINTIRILSAHKKRIVVSTFTVAVLTAALTFVIPKTYTATAKILPPQQDQGVFGMMMAQVGGLASLAGDVLGNGTSGDTCVGFLQSDTISDRIIDRFALAKVYETDTRADARRALEEHVSIQLGKKDGLVSVSVEDRSPARAAAIANAYIEELSSLTAAVSSSGASSERAFMQRRLEETRRKLQGAEEALKAFQQRNGVIKPDSQMEASIQTLAMLKAQLTDAEVKLAMARKTFRDSEPEVREAKAAVSKLQAQIDSRQNSKGGGAIPNFGGAPEVGQEYIRLMREFKTQEAVFEALTKQFEISQVSETKDFAKIQVVQKATVPDKKTGPRRASITLAAFFATFFISSLWFVMKARFQRLPGEKRDEIVELAASLRRW</sequence>
<evidence type="ECO:0000259" key="9">
    <source>
        <dbReference type="Pfam" id="PF13807"/>
    </source>
</evidence>
<feature type="compositionally biased region" description="Polar residues" evidence="6">
    <location>
        <begin position="252"/>
        <end position="261"/>
    </location>
</feature>
<keyword evidence="5 7" id="KW-0472">Membrane</keyword>
<dbReference type="Pfam" id="PF13807">
    <property type="entry name" value="GNVR"/>
    <property type="match status" value="1"/>
</dbReference>
<gene>
    <name evidence="10" type="ORF">KP004_06370</name>
</gene>
<feature type="transmembrane region" description="Helical" evidence="7">
    <location>
        <begin position="333"/>
        <end position="352"/>
    </location>
</feature>
<feature type="region of interest" description="Disordered" evidence="6">
    <location>
        <begin position="252"/>
        <end position="271"/>
    </location>
</feature>
<evidence type="ECO:0000256" key="1">
    <source>
        <dbReference type="ARBA" id="ARBA00004651"/>
    </source>
</evidence>
<reference evidence="10 11" key="1">
    <citation type="submission" date="2021-06" db="EMBL/GenBank/DDBJ databases">
        <title>Gemonas diversity in paddy soil.</title>
        <authorList>
            <person name="Liu G."/>
        </authorList>
    </citation>
    <scope>NUCLEOTIDE SEQUENCE [LARGE SCALE GENOMIC DNA]</scope>
    <source>
        <strain evidence="10 11">RG10</strain>
    </source>
</reference>
<accession>A0ABX8JB26</accession>
<dbReference type="InterPro" id="IPR050445">
    <property type="entry name" value="Bact_polysacc_biosynth/exp"/>
</dbReference>
<dbReference type="InterPro" id="IPR003856">
    <property type="entry name" value="LPS_length_determ_N"/>
</dbReference>
<keyword evidence="11" id="KW-1185">Reference proteome</keyword>
<evidence type="ECO:0000313" key="10">
    <source>
        <dbReference type="EMBL" id="QWV94799.1"/>
    </source>
</evidence>
<evidence type="ECO:0000256" key="4">
    <source>
        <dbReference type="ARBA" id="ARBA00022989"/>
    </source>
</evidence>
<evidence type="ECO:0000256" key="6">
    <source>
        <dbReference type="SAM" id="MobiDB-lite"/>
    </source>
</evidence>
<dbReference type="InterPro" id="IPR032807">
    <property type="entry name" value="GNVR"/>
</dbReference>
<evidence type="ECO:0000256" key="5">
    <source>
        <dbReference type="ARBA" id="ARBA00023136"/>
    </source>
</evidence>
<feature type="domain" description="Tyrosine-protein kinase G-rich" evidence="9">
    <location>
        <begin position="277"/>
        <end position="354"/>
    </location>
</feature>
<proteinExistence type="predicted"/>
<keyword evidence="3 7" id="KW-0812">Transmembrane</keyword>